<evidence type="ECO:0008006" key="3">
    <source>
        <dbReference type="Google" id="ProtNLM"/>
    </source>
</evidence>
<dbReference type="Gene3D" id="3.30.559.10">
    <property type="entry name" value="Chloramphenicol acetyltransferase-like domain"/>
    <property type="match status" value="2"/>
</dbReference>
<gene>
    <name evidence="1" type="ORF">ASPVEDRAFT_144061</name>
</gene>
<dbReference type="RefSeq" id="XP_040674147.1">
    <property type="nucleotide sequence ID" value="XM_040807958.1"/>
</dbReference>
<accession>A0A1L9Q3N3</accession>
<name>A0A1L9Q3N3_ASPVE</name>
<dbReference type="STRING" id="1036611.A0A1L9Q3N3"/>
<dbReference type="AlphaFoldDB" id="A0A1L9Q3N3"/>
<keyword evidence="2" id="KW-1185">Reference proteome</keyword>
<dbReference type="VEuPathDB" id="FungiDB:ASPVEDRAFT_144061"/>
<evidence type="ECO:0000313" key="1">
    <source>
        <dbReference type="EMBL" id="OJJ08385.1"/>
    </source>
</evidence>
<dbReference type="InterPro" id="IPR023213">
    <property type="entry name" value="CAT-like_dom_sf"/>
</dbReference>
<protein>
    <recommendedName>
        <fullName evidence="3">Condensation domain-containing protein</fullName>
    </recommendedName>
</protein>
<sequence>MVFSIWRKQPKTVLTDKIIPLRVWDDSPSLRYMAFDFTMQFNDVLDPSKLEAGLDQLIDTGEWRQLGARLRANRSGHLEYHLPVRYDASRPAFRFTTAKHCMSIQNHILGSRLPRPGDDTYLYPSPEEFKPLLRHPKSPRWISDWIYSDAPQLHIHVVVFQDVTLVTITHLHVLFDAMSRAAFIKAWAAAVGDRVQDIPRCIPMDQDPFAAVGNDKASARNYVYHEQLLSWPALVIFFLRLLFELLWHWGAEEHTFRLPGRCVDRMRDATLSSLTPVSDKSIPAHAPFVSESDIILSWWARTMVKALNVSPSRNILIMNVVNVITLFADRIPSDAVCLGNAGSLANTMFTAAQAIDDEGLAYISSKLRQDLVKHRKLEQVDALVSIQKHSVAKIVSWLVGGGNVLFLPCSNHHKGRYFEVDFSAALVEPVTGDESSNRGKPSFVNDAYYCSVYPTRNFLRVLGKDANGDWWLASNTRVSAWPVIQKELMALVDYREEC</sequence>
<proteinExistence type="predicted"/>
<organism evidence="1 2">
    <name type="scientific">Aspergillus versicolor CBS 583.65</name>
    <dbReference type="NCBI Taxonomy" id="1036611"/>
    <lineage>
        <taxon>Eukaryota</taxon>
        <taxon>Fungi</taxon>
        <taxon>Dikarya</taxon>
        <taxon>Ascomycota</taxon>
        <taxon>Pezizomycotina</taxon>
        <taxon>Eurotiomycetes</taxon>
        <taxon>Eurotiomycetidae</taxon>
        <taxon>Eurotiales</taxon>
        <taxon>Aspergillaceae</taxon>
        <taxon>Aspergillus</taxon>
        <taxon>Aspergillus subgen. Nidulantes</taxon>
    </lineage>
</organism>
<dbReference type="Proteomes" id="UP000184073">
    <property type="component" value="Unassembled WGS sequence"/>
</dbReference>
<dbReference type="OrthoDB" id="21502at2759"/>
<reference evidence="2" key="1">
    <citation type="journal article" date="2017" name="Genome Biol.">
        <title>Comparative genomics reveals high biological diversity and specific adaptations in the industrially and medically important fungal genus Aspergillus.</title>
        <authorList>
            <person name="de Vries R.P."/>
            <person name="Riley R."/>
            <person name="Wiebenga A."/>
            <person name="Aguilar-Osorio G."/>
            <person name="Amillis S."/>
            <person name="Uchima C.A."/>
            <person name="Anderluh G."/>
            <person name="Asadollahi M."/>
            <person name="Askin M."/>
            <person name="Barry K."/>
            <person name="Battaglia E."/>
            <person name="Bayram O."/>
            <person name="Benocci T."/>
            <person name="Braus-Stromeyer S.A."/>
            <person name="Caldana C."/>
            <person name="Canovas D."/>
            <person name="Cerqueira G.C."/>
            <person name="Chen F."/>
            <person name="Chen W."/>
            <person name="Choi C."/>
            <person name="Clum A."/>
            <person name="Dos Santos R.A."/>
            <person name="Damasio A.R."/>
            <person name="Diallinas G."/>
            <person name="Emri T."/>
            <person name="Fekete E."/>
            <person name="Flipphi M."/>
            <person name="Freyberg S."/>
            <person name="Gallo A."/>
            <person name="Gournas C."/>
            <person name="Habgood R."/>
            <person name="Hainaut M."/>
            <person name="Harispe M.L."/>
            <person name="Henrissat B."/>
            <person name="Hilden K.S."/>
            <person name="Hope R."/>
            <person name="Hossain A."/>
            <person name="Karabika E."/>
            <person name="Karaffa L."/>
            <person name="Karanyi Z."/>
            <person name="Krasevec N."/>
            <person name="Kuo A."/>
            <person name="Kusch H."/>
            <person name="LaButti K."/>
            <person name="Lagendijk E.L."/>
            <person name="Lapidus A."/>
            <person name="Levasseur A."/>
            <person name="Lindquist E."/>
            <person name="Lipzen A."/>
            <person name="Logrieco A.F."/>
            <person name="MacCabe A."/>
            <person name="Maekelae M.R."/>
            <person name="Malavazi I."/>
            <person name="Melin P."/>
            <person name="Meyer V."/>
            <person name="Mielnichuk N."/>
            <person name="Miskei M."/>
            <person name="Molnar A.P."/>
            <person name="Mule G."/>
            <person name="Ngan C.Y."/>
            <person name="Orejas M."/>
            <person name="Orosz E."/>
            <person name="Ouedraogo J.P."/>
            <person name="Overkamp K.M."/>
            <person name="Park H.-S."/>
            <person name="Perrone G."/>
            <person name="Piumi F."/>
            <person name="Punt P.J."/>
            <person name="Ram A.F."/>
            <person name="Ramon A."/>
            <person name="Rauscher S."/>
            <person name="Record E."/>
            <person name="Riano-Pachon D.M."/>
            <person name="Robert V."/>
            <person name="Roehrig J."/>
            <person name="Ruller R."/>
            <person name="Salamov A."/>
            <person name="Salih N.S."/>
            <person name="Samson R.A."/>
            <person name="Sandor E."/>
            <person name="Sanguinetti M."/>
            <person name="Schuetze T."/>
            <person name="Sepcic K."/>
            <person name="Shelest E."/>
            <person name="Sherlock G."/>
            <person name="Sophianopoulou V."/>
            <person name="Squina F.M."/>
            <person name="Sun H."/>
            <person name="Susca A."/>
            <person name="Todd R.B."/>
            <person name="Tsang A."/>
            <person name="Unkles S.E."/>
            <person name="van de Wiele N."/>
            <person name="van Rossen-Uffink D."/>
            <person name="Oliveira J.V."/>
            <person name="Vesth T.C."/>
            <person name="Visser J."/>
            <person name="Yu J.-H."/>
            <person name="Zhou M."/>
            <person name="Andersen M.R."/>
            <person name="Archer D.B."/>
            <person name="Baker S.E."/>
            <person name="Benoit I."/>
            <person name="Brakhage A.A."/>
            <person name="Braus G.H."/>
            <person name="Fischer R."/>
            <person name="Frisvad J.C."/>
            <person name="Goldman G.H."/>
            <person name="Houbraken J."/>
            <person name="Oakley B."/>
            <person name="Pocsi I."/>
            <person name="Scazzocchio C."/>
            <person name="Seiboth B."/>
            <person name="vanKuyk P.A."/>
            <person name="Wortman J."/>
            <person name="Dyer P.S."/>
            <person name="Grigoriev I.V."/>
        </authorList>
    </citation>
    <scope>NUCLEOTIDE SEQUENCE [LARGE SCALE GENOMIC DNA]</scope>
    <source>
        <strain evidence="2">CBS 583.65</strain>
    </source>
</reference>
<dbReference type="EMBL" id="KV878139">
    <property type="protein sequence ID" value="OJJ08385.1"/>
    <property type="molecule type" value="Genomic_DNA"/>
</dbReference>
<evidence type="ECO:0000313" key="2">
    <source>
        <dbReference type="Proteomes" id="UP000184073"/>
    </source>
</evidence>
<dbReference type="GeneID" id="63723469"/>